<accession>A0A1H3ICS3</accession>
<reference evidence="3 4" key="1">
    <citation type="submission" date="2016-10" db="EMBL/GenBank/DDBJ databases">
        <authorList>
            <person name="de Groot N.N."/>
        </authorList>
    </citation>
    <scope>NUCLEOTIDE SEQUENCE [LARGE SCALE GENOMIC DNA]</scope>
    <source>
        <strain evidence="3 4">LMG 24775</strain>
    </source>
</reference>
<evidence type="ECO:0000313" key="3">
    <source>
        <dbReference type="EMBL" id="SDY25245.1"/>
    </source>
</evidence>
<feature type="transmembrane region" description="Helical" evidence="1">
    <location>
        <begin position="108"/>
        <end position="128"/>
    </location>
</feature>
<dbReference type="RefSeq" id="WP_012202143.1">
    <property type="nucleotide sequence ID" value="NZ_AP025556.1"/>
</dbReference>
<dbReference type="EMBL" id="CP065748">
    <property type="protein sequence ID" value="QPS79813.1"/>
    <property type="molecule type" value="Genomic_DNA"/>
</dbReference>
<dbReference type="AlphaFoldDB" id="A0A1H3ICS3"/>
<evidence type="ECO:0000313" key="2">
    <source>
        <dbReference type="EMBL" id="QPS79813.1"/>
    </source>
</evidence>
<dbReference type="KEGG" id="dla:I6G47_22740"/>
<protein>
    <submittedName>
        <fullName evidence="3">Uncharacterized protein</fullName>
    </submittedName>
</protein>
<keyword evidence="1" id="KW-1133">Transmembrane helix</keyword>
<dbReference type="GeneID" id="94689501"/>
<evidence type="ECO:0000313" key="4">
    <source>
        <dbReference type="Proteomes" id="UP000183417"/>
    </source>
</evidence>
<keyword evidence="1" id="KW-0472">Membrane</keyword>
<dbReference type="EMBL" id="FNPE01000003">
    <property type="protein sequence ID" value="SDY25245.1"/>
    <property type="molecule type" value="Genomic_DNA"/>
</dbReference>
<gene>
    <name evidence="2" type="ORF">I6G47_22740</name>
    <name evidence="3" type="ORF">SAMN05421547_103264</name>
</gene>
<keyword evidence="1" id="KW-0812">Transmembrane</keyword>
<evidence type="ECO:0000313" key="5">
    <source>
        <dbReference type="Proteomes" id="UP000595064"/>
    </source>
</evidence>
<dbReference type="Proteomes" id="UP000595064">
    <property type="component" value="Chromosome"/>
</dbReference>
<name>A0A1H3ICS3_9BURK</name>
<sequence length="181" mass="19811">MSALVIKAWKASEQPIDDKGNHIAITGREGGLVAWILSKVNIDPTTTIRVGSERLEFSSASLSGTQSRLIPLQGICSTYYGYHKPWKTALGIGALSLFMGGSMMAQSFFAGLVVMLIGWGIAAVIYFLNRTLTLGFIENSGAVNGIQFKRSVIENIDITQEQARQVCELMQKLIEAKEKRL</sequence>
<keyword evidence="5" id="KW-1185">Reference proteome</keyword>
<dbReference type="Proteomes" id="UP000183417">
    <property type="component" value="Unassembled WGS sequence"/>
</dbReference>
<proteinExistence type="predicted"/>
<organism evidence="3 4">
    <name type="scientific">Delftia lacustris</name>
    <dbReference type="NCBI Taxonomy" id="558537"/>
    <lineage>
        <taxon>Bacteria</taxon>
        <taxon>Pseudomonadati</taxon>
        <taxon>Pseudomonadota</taxon>
        <taxon>Betaproteobacteria</taxon>
        <taxon>Burkholderiales</taxon>
        <taxon>Comamonadaceae</taxon>
        <taxon>Delftia</taxon>
    </lineage>
</organism>
<evidence type="ECO:0000256" key="1">
    <source>
        <dbReference type="SAM" id="Phobius"/>
    </source>
</evidence>
<reference evidence="2 5" key="2">
    <citation type="submission" date="2020-12" db="EMBL/GenBank/DDBJ databases">
        <title>FDA dAtabase for Regulatory Grade micrObial Sequences (FDA-ARGOS): Supporting development and validation of Infectious Disease Dx tests.</title>
        <authorList>
            <person name="Sproer C."/>
            <person name="Gronow S."/>
            <person name="Severitt S."/>
            <person name="Schroder I."/>
            <person name="Tallon L."/>
            <person name="Sadzewicz L."/>
            <person name="Zhao X."/>
            <person name="Boylan J."/>
            <person name="Ott S."/>
            <person name="Bowen H."/>
            <person name="Vavikolanu K."/>
            <person name="Mehta A."/>
            <person name="Aluvathingal J."/>
            <person name="Nadendla S."/>
            <person name="Lowell S."/>
            <person name="Myers T."/>
            <person name="Yan Y."/>
            <person name="Sichtig H."/>
        </authorList>
    </citation>
    <scope>NUCLEOTIDE SEQUENCE [LARGE SCALE GENOMIC DNA]</scope>
    <source>
        <strain evidence="2 5">FDAARGOS_890</strain>
    </source>
</reference>